<keyword evidence="5" id="KW-0406">Ion transport</keyword>
<dbReference type="Proteomes" id="UP000663852">
    <property type="component" value="Unassembled WGS sequence"/>
</dbReference>
<evidence type="ECO:0000259" key="10">
    <source>
        <dbReference type="Pfam" id="PF00520"/>
    </source>
</evidence>
<dbReference type="PANTHER" id="PTHR13800:SF1">
    <property type="entry name" value="TRANSIENT RECEPTOR POTENTIAL CATION CHANNEL TRPM"/>
    <property type="match status" value="1"/>
</dbReference>
<organism evidence="14 15">
    <name type="scientific">Adineta ricciae</name>
    <name type="common">Rotifer</name>
    <dbReference type="NCBI Taxonomy" id="249248"/>
    <lineage>
        <taxon>Eukaryota</taxon>
        <taxon>Metazoa</taxon>
        <taxon>Spiralia</taxon>
        <taxon>Gnathifera</taxon>
        <taxon>Rotifera</taxon>
        <taxon>Eurotatoria</taxon>
        <taxon>Bdelloidea</taxon>
        <taxon>Adinetida</taxon>
        <taxon>Adinetidae</taxon>
        <taxon>Adineta</taxon>
    </lineage>
</organism>
<feature type="domain" description="TRPM SLOG" evidence="11">
    <location>
        <begin position="89"/>
        <end position="346"/>
    </location>
</feature>
<dbReference type="GO" id="GO:0005261">
    <property type="term" value="F:monoatomic cation channel activity"/>
    <property type="evidence" value="ECO:0007669"/>
    <property type="project" value="TreeGrafter"/>
</dbReference>
<evidence type="ECO:0000313" key="15">
    <source>
        <dbReference type="Proteomes" id="UP000663828"/>
    </source>
</evidence>
<feature type="transmembrane region" description="Helical" evidence="9">
    <location>
        <begin position="859"/>
        <end position="876"/>
    </location>
</feature>
<evidence type="ECO:0000256" key="4">
    <source>
        <dbReference type="ARBA" id="ARBA00022989"/>
    </source>
</evidence>
<sequence length="1235" mass="142427">MALSSTWTGRIAKLSENKTLKSRTCKVFLKHPERDICQCGRLKPSHSYETLDMKTLTDRADQTREWNEFPDTTAVPINVYGQLSSNGPKFVRCDNRTKPVDLYNLILDDCNNQKPNLLISAYGGAKFFTLSERIEKDFVTGIIDLATRADAWILTAGVNNGVANLIGEGISQYRVLKQHPKSIICIGLTQWGSLTERTRLKLKQTTPNYPEQLTYIRQAEPNLEADSEDLELNHTHYIILDNGQLRGHLSDKPREQFVSQATQDGSCYGITIIVEGGANTLEVVQNDLDAKRPVVLIQKSGRISDVLASLIQLTSSADRTKSREPTQAEVEEHLYKYFPALKEDRDRTTRIKQILEIMKTTNRYLLHVYQLDGEKSMSETMFQAIFSAYKDNPDDAKRARLLDLSIRWNFLDGAKELLEVNNTQREKSGQTKDKPLLGKLFKQALEQNRPSFVDYFLRCGYDPRDLPSVMSQTSSEQEPMFTNVDTANKCQNFVLSLYNHIKKHAYEHHNKESIKLFYGPRNELNNVESLNRRLRRWLGSYVDVVYAAKAQTLLAIPSTRQLLTKHFNNQVAAEKGEAIVQFHDGTPKSRPSIDHITTVGITPDNIADSRTDLNYSQQEMLRDLFLWSVFMDLSLMSKTILIHMQERICASLIAAKVFKAYADETPITDLRDRLNRQVVEFENYSAKCVDTCYEVSEPLACQLLMRAVPRFGNVTCMQVAISGKNAKFLETACFDHVLNQIWYYKLALSTKSLSSKVRLFGSIITLGLPAPYLLEYRSKEDCYSSEILTEEEKNAKLSEDGIMYDIYDDQPSFLQKFTSFHQTPVVKMCYHVISYILFLLIFSYMMLYHFDSLAVTNGTLHWTEYAVIIVVTTMFLEEIRQIVHDLHTKMLEKWNTTTHLILTKLANPFYALPFLLFYLGILLRYAFGNTPSVLSAARILMAFDLELWYLRSLKFVIALKFLGPKLFMLRNMLRDLAAFVYMIFIAIAAYGVVSRALFMYKQVPFTGRGIFENIFYPPYWFIYGNPNDTTTLDNIIHDENSSFIAEATATHVLLAFHMLFINILLLNLLIAVFTRTIDEVQEHTEFYWRFQRYSFVREYFERPWLAYPPLIIIPHLWIVGRALWKKCCSSKHYDARTEHHSVTTPIFKMVPLNRKIFHERWNKFENAATYSYARSIINFENTSKSNQQRKSAESTTTVQTQEDMQRQLNEITIALKRLTESLVRSDVNAQSISQT</sequence>
<feature type="transmembrane region" description="Helical" evidence="9">
    <location>
        <begin position="909"/>
        <end position="927"/>
    </location>
</feature>
<dbReference type="PANTHER" id="PTHR13800">
    <property type="entry name" value="TRANSIENT RECEPTOR POTENTIAL CATION CHANNEL, SUBFAMILY M, MEMBER 6"/>
    <property type="match status" value="1"/>
</dbReference>
<keyword evidence="3 9" id="KW-0812">Transmembrane</keyword>
<evidence type="ECO:0000313" key="13">
    <source>
        <dbReference type="EMBL" id="CAF1287499.1"/>
    </source>
</evidence>
<name>A0A815VL29_ADIRI</name>
<keyword evidence="4 9" id="KW-1133">Transmembrane helix</keyword>
<accession>A0A815VL29</accession>
<dbReference type="Pfam" id="PF25508">
    <property type="entry name" value="TRPM2"/>
    <property type="match status" value="1"/>
</dbReference>
<keyword evidence="6 9" id="KW-0472">Membrane</keyword>
<dbReference type="EMBL" id="CAJNOJ010000205">
    <property type="protein sequence ID" value="CAF1287499.1"/>
    <property type="molecule type" value="Genomic_DNA"/>
</dbReference>
<keyword evidence="7" id="KW-0407">Ion channel</keyword>
<dbReference type="AlphaFoldDB" id="A0A815VL29"/>
<dbReference type="OrthoDB" id="10026940at2759"/>
<evidence type="ECO:0000259" key="12">
    <source>
        <dbReference type="Pfam" id="PF25508"/>
    </source>
</evidence>
<evidence type="ECO:0000256" key="8">
    <source>
        <dbReference type="SAM" id="MobiDB-lite"/>
    </source>
</evidence>
<feature type="domain" description="Ion transport" evidence="10">
    <location>
        <begin position="831"/>
        <end position="1084"/>
    </location>
</feature>
<evidence type="ECO:0000313" key="14">
    <source>
        <dbReference type="EMBL" id="CAF1537107.1"/>
    </source>
</evidence>
<comment type="subcellular location">
    <subcellularLocation>
        <location evidence="1">Membrane</location>
        <topology evidence="1">Multi-pass membrane protein</topology>
    </subcellularLocation>
</comment>
<dbReference type="InterPro" id="IPR050927">
    <property type="entry name" value="TRPM"/>
</dbReference>
<evidence type="ECO:0000256" key="5">
    <source>
        <dbReference type="ARBA" id="ARBA00023065"/>
    </source>
</evidence>
<comment type="caution">
    <text evidence="14">The sequence shown here is derived from an EMBL/GenBank/DDBJ whole genome shotgun (WGS) entry which is preliminary data.</text>
</comment>
<evidence type="ECO:0000256" key="9">
    <source>
        <dbReference type="SAM" id="Phobius"/>
    </source>
</evidence>
<gene>
    <name evidence="13" type="ORF">EDS130_LOCUS29898</name>
    <name evidence="14" type="ORF">XAT740_LOCUS41901</name>
</gene>
<feature type="domain" description="TRPM-like" evidence="12">
    <location>
        <begin position="607"/>
        <end position="729"/>
    </location>
</feature>
<evidence type="ECO:0000256" key="6">
    <source>
        <dbReference type="ARBA" id="ARBA00023136"/>
    </source>
</evidence>
<dbReference type="InterPro" id="IPR057366">
    <property type="entry name" value="TRPM-like"/>
</dbReference>
<dbReference type="EMBL" id="CAJNOR010004954">
    <property type="protein sequence ID" value="CAF1537107.1"/>
    <property type="molecule type" value="Genomic_DNA"/>
</dbReference>
<keyword evidence="2" id="KW-0813">Transport</keyword>
<evidence type="ECO:0000256" key="1">
    <source>
        <dbReference type="ARBA" id="ARBA00004141"/>
    </source>
</evidence>
<feature type="transmembrane region" description="Helical" evidence="9">
    <location>
        <begin position="947"/>
        <end position="967"/>
    </location>
</feature>
<dbReference type="InterPro" id="IPR005821">
    <property type="entry name" value="Ion_trans_dom"/>
</dbReference>
<reference evidence="14" key="1">
    <citation type="submission" date="2021-02" db="EMBL/GenBank/DDBJ databases">
        <authorList>
            <person name="Nowell W R."/>
        </authorList>
    </citation>
    <scope>NUCLEOTIDE SEQUENCE</scope>
</reference>
<dbReference type="Proteomes" id="UP000663828">
    <property type="component" value="Unassembled WGS sequence"/>
</dbReference>
<dbReference type="Pfam" id="PF18139">
    <property type="entry name" value="LSDAT_euk"/>
    <property type="match status" value="1"/>
</dbReference>
<evidence type="ECO:0000259" key="11">
    <source>
        <dbReference type="Pfam" id="PF18139"/>
    </source>
</evidence>
<evidence type="ECO:0000256" key="7">
    <source>
        <dbReference type="ARBA" id="ARBA00023303"/>
    </source>
</evidence>
<keyword evidence="15" id="KW-1185">Reference proteome</keyword>
<feature type="transmembrane region" description="Helical" evidence="9">
    <location>
        <begin position="1052"/>
        <end position="1073"/>
    </location>
</feature>
<dbReference type="InterPro" id="IPR041491">
    <property type="entry name" value="TRPM_SLOG"/>
</dbReference>
<dbReference type="Pfam" id="PF00520">
    <property type="entry name" value="Ion_trans"/>
    <property type="match status" value="1"/>
</dbReference>
<feature type="region of interest" description="Disordered" evidence="8">
    <location>
        <begin position="1183"/>
        <end position="1202"/>
    </location>
</feature>
<dbReference type="GO" id="GO:0005886">
    <property type="term" value="C:plasma membrane"/>
    <property type="evidence" value="ECO:0007669"/>
    <property type="project" value="TreeGrafter"/>
</dbReference>
<feature type="transmembrane region" description="Helical" evidence="9">
    <location>
        <begin position="828"/>
        <end position="847"/>
    </location>
</feature>
<evidence type="ECO:0000256" key="2">
    <source>
        <dbReference type="ARBA" id="ARBA00022448"/>
    </source>
</evidence>
<protein>
    <submittedName>
        <fullName evidence="14">Uncharacterized protein</fullName>
    </submittedName>
</protein>
<proteinExistence type="predicted"/>
<evidence type="ECO:0000256" key="3">
    <source>
        <dbReference type="ARBA" id="ARBA00022692"/>
    </source>
</evidence>
<feature type="transmembrane region" description="Helical" evidence="9">
    <location>
        <begin position="979"/>
        <end position="998"/>
    </location>
</feature>
<dbReference type="GO" id="GO:0030001">
    <property type="term" value="P:metal ion transport"/>
    <property type="evidence" value="ECO:0007669"/>
    <property type="project" value="TreeGrafter"/>
</dbReference>